<sequence>MSIANKIRSNGEDMKEDTIVEKILRTLIEKFNFVFVSVEESKDIDKFTVDELQSSLVAHEQKFIRPSEEKHVLKEEIEDEKEEKEGKASIESRLNVSNVTN</sequence>
<feature type="region of interest" description="Disordered" evidence="1">
    <location>
        <begin position="74"/>
        <end position="101"/>
    </location>
</feature>
<reference evidence="2" key="1">
    <citation type="submission" date="2018-05" db="EMBL/GenBank/DDBJ databases">
        <title>Draft genome of Mucuna pruriens seed.</title>
        <authorList>
            <person name="Nnadi N.E."/>
            <person name="Vos R."/>
            <person name="Hasami M.H."/>
            <person name="Devisetty U.K."/>
            <person name="Aguiy J.C."/>
        </authorList>
    </citation>
    <scope>NUCLEOTIDE SEQUENCE [LARGE SCALE GENOMIC DNA]</scope>
    <source>
        <strain evidence="2">JCA_2017</strain>
    </source>
</reference>
<evidence type="ECO:0000313" key="3">
    <source>
        <dbReference type="Proteomes" id="UP000257109"/>
    </source>
</evidence>
<proteinExistence type="predicted"/>
<dbReference type="AlphaFoldDB" id="A0A371HZC4"/>
<dbReference type="PANTHER" id="PTHR35317:SF27">
    <property type="entry name" value="RETROVIRUS-RELATED POL POLYPROTEIN FROM TRANSPOSON TNT 1-94"/>
    <property type="match status" value="1"/>
</dbReference>
<name>A0A371HZC4_MUCPR</name>
<dbReference type="Pfam" id="PF14223">
    <property type="entry name" value="Retrotran_gag_2"/>
    <property type="match status" value="1"/>
</dbReference>
<accession>A0A371HZC4</accession>
<protein>
    <submittedName>
        <fullName evidence="2">Uncharacterized protein</fullName>
    </submittedName>
</protein>
<dbReference type="PANTHER" id="PTHR35317">
    <property type="entry name" value="OS04G0629600 PROTEIN"/>
    <property type="match status" value="1"/>
</dbReference>
<feature type="compositionally biased region" description="Polar residues" evidence="1">
    <location>
        <begin position="92"/>
        <end position="101"/>
    </location>
</feature>
<comment type="caution">
    <text evidence="2">The sequence shown here is derived from an EMBL/GenBank/DDBJ whole genome shotgun (WGS) entry which is preliminary data.</text>
</comment>
<dbReference type="EMBL" id="QJKJ01001335">
    <property type="protein sequence ID" value="RDY08147.1"/>
    <property type="molecule type" value="Genomic_DNA"/>
</dbReference>
<gene>
    <name evidence="2" type="ORF">CR513_07665</name>
</gene>
<feature type="non-terminal residue" evidence="2">
    <location>
        <position position="1"/>
    </location>
</feature>
<dbReference type="Proteomes" id="UP000257109">
    <property type="component" value="Unassembled WGS sequence"/>
</dbReference>
<evidence type="ECO:0000313" key="2">
    <source>
        <dbReference type="EMBL" id="RDY08147.1"/>
    </source>
</evidence>
<evidence type="ECO:0000256" key="1">
    <source>
        <dbReference type="SAM" id="MobiDB-lite"/>
    </source>
</evidence>
<keyword evidence="3" id="KW-1185">Reference proteome</keyword>
<organism evidence="2 3">
    <name type="scientific">Mucuna pruriens</name>
    <name type="common">Velvet bean</name>
    <name type="synonym">Dolichos pruriens</name>
    <dbReference type="NCBI Taxonomy" id="157652"/>
    <lineage>
        <taxon>Eukaryota</taxon>
        <taxon>Viridiplantae</taxon>
        <taxon>Streptophyta</taxon>
        <taxon>Embryophyta</taxon>
        <taxon>Tracheophyta</taxon>
        <taxon>Spermatophyta</taxon>
        <taxon>Magnoliopsida</taxon>
        <taxon>eudicotyledons</taxon>
        <taxon>Gunneridae</taxon>
        <taxon>Pentapetalae</taxon>
        <taxon>rosids</taxon>
        <taxon>fabids</taxon>
        <taxon>Fabales</taxon>
        <taxon>Fabaceae</taxon>
        <taxon>Papilionoideae</taxon>
        <taxon>50 kb inversion clade</taxon>
        <taxon>NPAAA clade</taxon>
        <taxon>indigoferoid/millettioid clade</taxon>
        <taxon>Phaseoleae</taxon>
        <taxon>Mucuna</taxon>
    </lineage>
</organism>
<dbReference type="OrthoDB" id="2013098at2759"/>